<evidence type="ECO:0000313" key="2">
    <source>
        <dbReference type="Proteomes" id="UP000002487"/>
    </source>
</evidence>
<dbReference type="AlphaFoldDB" id="Q8TIL5"/>
<name>Q8TIL5_METAC</name>
<dbReference type="KEGG" id="mac:MA_4134"/>
<sequence>MIQENYDTGVIQESCDTSVILQKNTDSEDPEIQKARELVNLVHEIRDRERINLKEACKLAGFSDKKYYNLRRKIPEL</sequence>
<dbReference type="EMBL" id="AE010299">
    <property type="protein sequence ID" value="AAM07482.1"/>
    <property type="molecule type" value="Genomic_DNA"/>
</dbReference>
<dbReference type="HOGENOM" id="CLU_2629684_0_0_2"/>
<dbReference type="EnsemblBacteria" id="AAM07482">
    <property type="protein sequence ID" value="AAM07482"/>
    <property type="gene ID" value="MA_4134"/>
</dbReference>
<dbReference type="Proteomes" id="UP000002487">
    <property type="component" value="Chromosome"/>
</dbReference>
<gene>
    <name evidence="1" type="ordered locus">MA_4134</name>
</gene>
<evidence type="ECO:0000313" key="1">
    <source>
        <dbReference type="EMBL" id="AAM07482.1"/>
    </source>
</evidence>
<dbReference type="InParanoid" id="Q8TIL5"/>
<organism evidence="1 2">
    <name type="scientific">Methanosarcina acetivorans (strain ATCC 35395 / DSM 2834 / JCM 12185 / C2A)</name>
    <dbReference type="NCBI Taxonomy" id="188937"/>
    <lineage>
        <taxon>Archaea</taxon>
        <taxon>Methanobacteriati</taxon>
        <taxon>Methanobacteriota</taxon>
        <taxon>Stenosarchaea group</taxon>
        <taxon>Methanomicrobia</taxon>
        <taxon>Methanosarcinales</taxon>
        <taxon>Methanosarcinaceae</taxon>
        <taxon>Methanosarcina</taxon>
    </lineage>
</organism>
<reference evidence="1 2" key="1">
    <citation type="journal article" date="2002" name="Genome Res.">
        <title>The genome of Methanosarcina acetivorans reveals extensive metabolic and physiological diversity.</title>
        <authorList>
            <person name="Galagan J.E."/>
            <person name="Nusbaum C."/>
            <person name="Roy A."/>
            <person name="Endrizzi M.G."/>
            <person name="Macdonald P."/>
            <person name="FitzHugh W."/>
            <person name="Calvo S."/>
            <person name="Engels R."/>
            <person name="Smirnov S."/>
            <person name="Atnoor D."/>
            <person name="Brown A."/>
            <person name="Allen N."/>
            <person name="Naylor J."/>
            <person name="Stange-Thomann N."/>
            <person name="DeArellano K."/>
            <person name="Johnson R."/>
            <person name="Linton L."/>
            <person name="McEwan P."/>
            <person name="McKernan K."/>
            <person name="Talamas J."/>
            <person name="Tirrell A."/>
            <person name="Ye W."/>
            <person name="Zimmer A."/>
            <person name="Barber R.D."/>
            <person name="Cann I."/>
            <person name="Graham D.E."/>
            <person name="Grahame D.A."/>
            <person name="Guss A."/>
            <person name="Hedderich R."/>
            <person name="Ingram-Smith C."/>
            <person name="Kuettner C.H."/>
            <person name="Krzycki J.A."/>
            <person name="Leigh J.A."/>
            <person name="Li W."/>
            <person name="Liu J."/>
            <person name="Mukhopadhyay B."/>
            <person name="Reeve J.N."/>
            <person name="Smith K."/>
            <person name="Springer T.A."/>
            <person name="Umayam L.A."/>
            <person name="White O."/>
            <person name="White R.H."/>
            <person name="de Macario E.C."/>
            <person name="Ferry J.G."/>
            <person name="Jarrell K.F."/>
            <person name="Jing H."/>
            <person name="Macario A.J.L."/>
            <person name="Paulsen I."/>
            <person name="Pritchett M."/>
            <person name="Sowers K.R."/>
            <person name="Swanson R.V."/>
            <person name="Zinder S.H."/>
            <person name="Lander E."/>
            <person name="Metcalf W.W."/>
            <person name="Birren B."/>
        </authorList>
    </citation>
    <scope>NUCLEOTIDE SEQUENCE [LARGE SCALE GENOMIC DNA]</scope>
    <source>
        <strain evidence="2">ATCC 35395 / DSM 2834 / JCM 12185 / C2A</strain>
    </source>
</reference>
<dbReference type="STRING" id="188937.MA_4134"/>
<protein>
    <submittedName>
        <fullName evidence="1">Uncharacterized protein</fullName>
    </submittedName>
</protein>
<accession>Q8TIL5</accession>
<dbReference type="GeneID" id="1476028"/>
<proteinExistence type="predicted"/>
<keyword evidence="2" id="KW-1185">Reference proteome</keyword>
<dbReference type="RefSeq" id="WP_011024022.1">
    <property type="nucleotide sequence ID" value="NC_003552.1"/>
</dbReference>